<name>A0ABS9U4K1_9MICC</name>
<keyword evidence="8 9" id="KW-0676">Redox-active center</keyword>
<dbReference type="InterPro" id="IPR036188">
    <property type="entry name" value="FAD/NAD-bd_sf"/>
</dbReference>
<dbReference type="PRINTS" id="PR00368">
    <property type="entry name" value="FADPNR"/>
</dbReference>
<comment type="cofactor">
    <cofactor evidence="1">
        <name>FAD</name>
        <dbReference type="ChEBI" id="CHEBI:57692"/>
    </cofactor>
</comment>
<dbReference type="PANTHER" id="PTHR43014">
    <property type="entry name" value="MERCURIC REDUCTASE"/>
    <property type="match status" value="1"/>
</dbReference>
<reference evidence="12 13" key="1">
    <citation type="submission" date="2022-03" db="EMBL/GenBank/DDBJ databases">
        <title>Sinomonas sp. isolated from a soil.</title>
        <authorList>
            <person name="Han J."/>
            <person name="Kim D.-U."/>
        </authorList>
    </citation>
    <scope>NUCLEOTIDE SEQUENCE [LARGE SCALE GENOMIC DNA]</scope>
    <source>
        <strain evidence="12 13">5-5</strain>
    </source>
</reference>
<dbReference type="Proteomes" id="UP001202922">
    <property type="component" value="Unassembled WGS sequence"/>
</dbReference>
<dbReference type="PRINTS" id="PR00411">
    <property type="entry name" value="PNDRDTASEI"/>
</dbReference>
<dbReference type="PROSITE" id="PS00076">
    <property type="entry name" value="PYRIDINE_REDOX_1"/>
    <property type="match status" value="1"/>
</dbReference>
<dbReference type="Pfam" id="PF07992">
    <property type="entry name" value="Pyr_redox_2"/>
    <property type="match status" value="1"/>
</dbReference>
<keyword evidence="7" id="KW-1015">Disulfide bond</keyword>
<evidence type="ECO:0000256" key="8">
    <source>
        <dbReference type="ARBA" id="ARBA00023284"/>
    </source>
</evidence>
<comment type="caution">
    <text evidence="12">The sequence shown here is derived from an EMBL/GenBank/DDBJ whole genome shotgun (WGS) entry which is preliminary data.</text>
</comment>
<keyword evidence="4 9" id="KW-0274">FAD</keyword>
<dbReference type="SUPFAM" id="SSF55424">
    <property type="entry name" value="FAD/NAD-linked reductases, dimerisation (C-terminal) domain"/>
    <property type="match status" value="1"/>
</dbReference>
<feature type="domain" description="Pyridine nucleotide-disulphide oxidoreductase dimerisation" evidence="10">
    <location>
        <begin position="322"/>
        <end position="423"/>
    </location>
</feature>
<comment type="similarity">
    <text evidence="2 9">Belongs to the class-I pyridine nucleotide-disulfide oxidoreductase family.</text>
</comment>
<evidence type="ECO:0000256" key="7">
    <source>
        <dbReference type="ARBA" id="ARBA00023157"/>
    </source>
</evidence>
<evidence type="ECO:0000256" key="5">
    <source>
        <dbReference type="ARBA" id="ARBA00022857"/>
    </source>
</evidence>
<dbReference type="Gene3D" id="3.30.390.30">
    <property type="match status" value="1"/>
</dbReference>
<dbReference type="Gene3D" id="3.50.50.60">
    <property type="entry name" value="FAD/NAD(P)-binding domain"/>
    <property type="match status" value="2"/>
</dbReference>
<dbReference type="EMBL" id="JAKZBV010000001">
    <property type="protein sequence ID" value="MCH6471205.1"/>
    <property type="molecule type" value="Genomic_DNA"/>
</dbReference>
<dbReference type="RefSeq" id="WP_241054837.1">
    <property type="nucleotide sequence ID" value="NZ_JAKZBV010000001.1"/>
</dbReference>
<evidence type="ECO:0000256" key="6">
    <source>
        <dbReference type="ARBA" id="ARBA00023002"/>
    </source>
</evidence>
<dbReference type="InterPro" id="IPR016156">
    <property type="entry name" value="FAD/NAD-linked_Rdtase_dimer_sf"/>
</dbReference>
<dbReference type="Pfam" id="PF02852">
    <property type="entry name" value="Pyr_redox_dim"/>
    <property type="match status" value="1"/>
</dbReference>
<dbReference type="PIRSF" id="PIRSF000350">
    <property type="entry name" value="Mercury_reductase_MerA"/>
    <property type="match status" value="1"/>
</dbReference>
<protein>
    <submittedName>
        <fullName evidence="12">FAD-dependent oxidoreductase</fullName>
    </submittedName>
</protein>
<dbReference type="SUPFAM" id="SSF51905">
    <property type="entry name" value="FAD/NAD(P)-binding domain"/>
    <property type="match status" value="1"/>
</dbReference>
<evidence type="ECO:0000256" key="1">
    <source>
        <dbReference type="ARBA" id="ARBA00001974"/>
    </source>
</evidence>
<keyword evidence="6 9" id="KW-0560">Oxidoreductase</keyword>
<evidence type="ECO:0000256" key="9">
    <source>
        <dbReference type="RuleBase" id="RU003691"/>
    </source>
</evidence>
<evidence type="ECO:0000256" key="4">
    <source>
        <dbReference type="ARBA" id="ARBA00022827"/>
    </source>
</evidence>
<gene>
    <name evidence="12" type="ORF">L0M17_14680</name>
</gene>
<evidence type="ECO:0000313" key="12">
    <source>
        <dbReference type="EMBL" id="MCH6471205.1"/>
    </source>
</evidence>
<organism evidence="12 13">
    <name type="scientific">Sinomonas terrae</name>
    <dbReference type="NCBI Taxonomy" id="2908838"/>
    <lineage>
        <taxon>Bacteria</taxon>
        <taxon>Bacillati</taxon>
        <taxon>Actinomycetota</taxon>
        <taxon>Actinomycetes</taxon>
        <taxon>Micrococcales</taxon>
        <taxon>Micrococcaceae</taxon>
        <taxon>Sinomonas</taxon>
    </lineage>
</organism>
<proteinExistence type="inferred from homology"/>
<evidence type="ECO:0000256" key="3">
    <source>
        <dbReference type="ARBA" id="ARBA00022630"/>
    </source>
</evidence>
<dbReference type="InterPro" id="IPR023753">
    <property type="entry name" value="FAD/NAD-binding_dom"/>
</dbReference>
<evidence type="ECO:0000256" key="2">
    <source>
        <dbReference type="ARBA" id="ARBA00007532"/>
    </source>
</evidence>
<sequence>MAGLDLVVVGGGSAGLVGAQTAARLDARVALVEAERTGGECLYTGCVPSKALIGAARDGLGFEAAMARVKAAVAAIEPHDSPEALEAAGVHVLHGRAVLDPDGTIRLDGQRLPSRSVLLATGASPAVPPLAGLEPGGALTNETVWSLPGLPERLAVVGGGPVGCELAQAFARLGAQVTVVASAPRLLPREDPEASALVRAALEADGVRVITGDAAMAAARRGEGWMLLTGHGARVPFTHLLAATGKVPRTAGIGVAEADVRLDGAGRVVTDASLRTTNPRVWAAGDVTARSRHTHTAGVHAAIAAANAVLGTRRKATSIGEPRVTFTSPEVAAVGRRTTPGTARTVTAPHTRVDRAVADADPVGFTRIALDRAGRITGGTIVGPRAGETLGELSLAVHARLKAQDLAAAVHAYPTHSDGLWSAAIRARLAALDAPAPQAAARLLLALRRAAARPR</sequence>
<keyword evidence="5" id="KW-0521">NADP</keyword>
<dbReference type="InterPro" id="IPR001100">
    <property type="entry name" value="Pyr_nuc-diS_OxRdtase"/>
</dbReference>
<feature type="domain" description="FAD/NAD(P)-binding" evidence="11">
    <location>
        <begin position="5"/>
        <end position="298"/>
    </location>
</feature>
<evidence type="ECO:0000259" key="10">
    <source>
        <dbReference type="Pfam" id="PF02852"/>
    </source>
</evidence>
<dbReference type="PANTHER" id="PTHR43014:SF2">
    <property type="entry name" value="MERCURIC REDUCTASE"/>
    <property type="match status" value="1"/>
</dbReference>
<evidence type="ECO:0000259" key="11">
    <source>
        <dbReference type="Pfam" id="PF07992"/>
    </source>
</evidence>
<accession>A0ABS9U4K1</accession>
<keyword evidence="13" id="KW-1185">Reference proteome</keyword>
<evidence type="ECO:0000313" key="13">
    <source>
        <dbReference type="Proteomes" id="UP001202922"/>
    </source>
</evidence>
<keyword evidence="3 9" id="KW-0285">Flavoprotein</keyword>
<dbReference type="InterPro" id="IPR012999">
    <property type="entry name" value="Pyr_OxRdtase_I_AS"/>
</dbReference>
<dbReference type="InterPro" id="IPR004099">
    <property type="entry name" value="Pyr_nucl-diS_OxRdtase_dimer"/>
</dbReference>